<reference evidence="2" key="2">
    <citation type="submission" date="2025-08" db="UniProtKB">
        <authorList>
            <consortium name="RefSeq"/>
        </authorList>
    </citation>
    <scope>IDENTIFICATION</scope>
    <source>
        <tissue evidence="2">Leaf</tissue>
    </source>
</reference>
<accession>A0A6J0NZQ6</accession>
<dbReference type="GeneID" id="108860808"/>
<dbReference type="KEGG" id="rsz:108860808"/>
<dbReference type="AlphaFoldDB" id="A0A6J0NZQ6"/>
<protein>
    <submittedName>
        <fullName evidence="2">Uncharacterized protein LOC108860808 isoform X1</fullName>
    </submittedName>
</protein>
<sequence>MEISRREHVSSVHQCLRVSFHVSLMVRCAKQASRISNKLKLKLHGIPAPSFSMMKRRPKELLTTLSNKAKTMTGRKKKSYDGCGGTQAKKAVEMVMEEEEEEESRIWQRKVLMGDKCEPLCYSGVIFYDCSGHQVKELPPRSPCDIWVPERPRRSYTGSVLSLTEEEFD</sequence>
<dbReference type="Proteomes" id="UP000504610">
    <property type="component" value="Chromosome 5"/>
</dbReference>
<gene>
    <name evidence="2" type="primary">LOC108860808</name>
</gene>
<dbReference type="PANTHER" id="PTHR33237">
    <property type="entry name" value="F2P16.13 PROTEIN-RELATED"/>
    <property type="match status" value="1"/>
</dbReference>
<reference evidence="1" key="1">
    <citation type="journal article" date="2019" name="Database">
        <title>The radish genome database (RadishGD): an integrated information resource for radish genomics.</title>
        <authorList>
            <person name="Yu H.J."/>
            <person name="Baek S."/>
            <person name="Lee Y.J."/>
            <person name="Cho A."/>
            <person name="Mun J.H."/>
        </authorList>
    </citation>
    <scope>NUCLEOTIDE SEQUENCE [LARGE SCALE GENOMIC DNA]</scope>
    <source>
        <strain evidence="1">cv. WK10039</strain>
    </source>
</reference>
<dbReference type="PANTHER" id="PTHR33237:SF30">
    <property type="entry name" value="GENOME ASSEMBLY, CHROMOSOME: A01"/>
    <property type="match status" value="1"/>
</dbReference>
<organism evidence="1 2">
    <name type="scientific">Raphanus sativus</name>
    <name type="common">Radish</name>
    <name type="synonym">Raphanus raphanistrum var. sativus</name>
    <dbReference type="NCBI Taxonomy" id="3726"/>
    <lineage>
        <taxon>Eukaryota</taxon>
        <taxon>Viridiplantae</taxon>
        <taxon>Streptophyta</taxon>
        <taxon>Embryophyta</taxon>
        <taxon>Tracheophyta</taxon>
        <taxon>Spermatophyta</taxon>
        <taxon>Magnoliopsida</taxon>
        <taxon>eudicotyledons</taxon>
        <taxon>Gunneridae</taxon>
        <taxon>Pentapetalae</taxon>
        <taxon>rosids</taxon>
        <taxon>malvids</taxon>
        <taxon>Brassicales</taxon>
        <taxon>Brassicaceae</taxon>
        <taxon>Brassiceae</taxon>
        <taxon>Raphanus</taxon>
    </lineage>
</organism>
<evidence type="ECO:0000313" key="1">
    <source>
        <dbReference type="Proteomes" id="UP000504610"/>
    </source>
</evidence>
<dbReference type="RefSeq" id="XP_018490161.1">
    <property type="nucleotide sequence ID" value="XM_018634659.2"/>
</dbReference>
<dbReference type="OrthoDB" id="755532at2759"/>
<keyword evidence="1" id="KW-1185">Reference proteome</keyword>
<proteinExistence type="predicted"/>
<evidence type="ECO:0000313" key="2">
    <source>
        <dbReference type="RefSeq" id="XP_018490161.1"/>
    </source>
</evidence>
<name>A0A6J0NZQ6_RAPSA</name>